<feature type="region of interest" description="Disordered" evidence="7">
    <location>
        <begin position="51"/>
        <end position="71"/>
    </location>
</feature>
<evidence type="ECO:0000313" key="9">
    <source>
        <dbReference type="Proteomes" id="UP001244297"/>
    </source>
</evidence>
<proteinExistence type="inferred from homology"/>
<dbReference type="RefSeq" id="WP_290356455.1">
    <property type="nucleotide sequence ID" value="NZ_JAUFPT010000090.1"/>
</dbReference>
<sequence>MARRKAPRIRDAILDQLLAGADPKTAFEADGLLDELKKALAERALNAEMDHHLAGEDAGNTRNGYGRKTVTTETGRIELSIPRDRQATFDPQLIARYQRRF</sequence>
<organism evidence="8 9">
    <name type="scientific">Methylobacterium longum</name>
    <dbReference type="NCBI Taxonomy" id="767694"/>
    <lineage>
        <taxon>Bacteria</taxon>
        <taxon>Pseudomonadati</taxon>
        <taxon>Pseudomonadota</taxon>
        <taxon>Alphaproteobacteria</taxon>
        <taxon>Hyphomicrobiales</taxon>
        <taxon>Methylobacteriaceae</taxon>
        <taxon>Methylobacterium</taxon>
    </lineage>
</organism>
<evidence type="ECO:0000256" key="1">
    <source>
        <dbReference type="ARBA" id="ARBA00002190"/>
    </source>
</evidence>
<dbReference type="Pfam" id="PF00872">
    <property type="entry name" value="Transposase_mut"/>
    <property type="match status" value="1"/>
</dbReference>
<keyword evidence="6" id="KW-0814">Transposable element</keyword>
<evidence type="ECO:0000313" key="8">
    <source>
        <dbReference type="EMBL" id="MDN3573960.1"/>
    </source>
</evidence>
<dbReference type="PANTHER" id="PTHR33217:SF5">
    <property type="entry name" value="MUTATOR FAMILY TRANSPOSASE"/>
    <property type="match status" value="1"/>
</dbReference>
<keyword evidence="3 6" id="KW-0815">Transposition</keyword>
<name>A0ABT8AW44_9HYPH</name>
<dbReference type="EMBL" id="JAUFPT010000090">
    <property type="protein sequence ID" value="MDN3573960.1"/>
    <property type="molecule type" value="Genomic_DNA"/>
</dbReference>
<dbReference type="PANTHER" id="PTHR33217">
    <property type="entry name" value="TRANSPOSASE FOR INSERTION SEQUENCE ELEMENT IS1081"/>
    <property type="match status" value="1"/>
</dbReference>
<evidence type="ECO:0000256" key="7">
    <source>
        <dbReference type="SAM" id="MobiDB-lite"/>
    </source>
</evidence>
<keyword evidence="4 6" id="KW-0238">DNA-binding</keyword>
<gene>
    <name evidence="8" type="ORF">QWZ18_25575</name>
</gene>
<reference evidence="9" key="1">
    <citation type="journal article" date="2019" name="Int. J. Syst. Evol. Microbiol.">
        <title>The Global Catalogue of Microorganisms (GCM) 10K type strain sequencing project: providing services to taxonomists for standard genome sequencing and annotation.</title>
        <authorList>
            <consortium name="The Broad Institute Genomics Platform"/>
            <consortium name="The Broad Institute Genome Sequencing Center for Infectious Disease"/>
            <person name="Wu L."/>
            <person name="Ma J."/>
        </authorList>
    </citation>
    <scope>NUCLEOTIDE SEQUENCE [LARGE SCALE GENOMIC DNA]</scope>
    <source>
        <strain evidence="9">CECT 7806</strain>
    </source>
</reference>
<evidence type="ECO:0000256" key="5">
    <source>
        <dbReference type="ARBA" id="ARBA00023172"/>
    </source>
</evidence>
<keyword evidence="9" id="KW-1185">Reference proteome</keyword>
<feature type="non-terminal residue" evidence="8">
    <location>
        <position position="101"/>
    </location>
</feature>
<comment type="similarity">
    <text evidence="2 6">Belongs to the transposase mutator family.</text>
</comment>
<comment type="function">
    <text evidence="1 6">Required for the transposition of the insertion element.</text>
</comment>
<evidence type="ECO:0000256" key="2">
    <source>
        <dbReference type="ARBA" id="ARBA00010961"/>
    </source>
</evidence>
<evidence type="ECO:0000256" key="4">
    <source>
        <dbReference type="ARBA" id="ARBA00023125"/>
    </source>
</evidence>
<comment type="caution">
    <text evidence="8">The sequence shown here is derived from an EMBL/GenBank/DDBJ whole genome shotgun (WGS) entry which is preliminary data.</text>
</comment>
<evidence type="ECO:0000256" key="3">
    <source>
        <dbReference type="ARBA" id="ARBA00022578"/>
    </source>
</evidence>
<accession>A0ABT8AW44</accession>
<dbReference type="Proteomes" id="UP001244297">
    <property type="component" value="Unassembled WGS sequence"/>
</dbReference>
<dbReference type="InterPro" id="IPR001207">
    <property type="entry name" value="Transposase_mutator"/>
</dbReference>
<protein>
    <recommendedName>
        <fullName evidence="6">Mutator family transposase</fullName>
    </recommendedName>
</protein>
<keyword evidence="5 6" id="KW-0233">DNA recombination</keyword>
<evidence type="ECO:0000256" key="6">
    <source>
        <dbReference type="RuleBase" id="RU365089"/>
    </source>
</evidence>